<proteinExistence type="predicted"/>
<dbReference type="Pfam" id="PF03734">
    <property type="entry name" value="YkuD"/>
    <property type="match status" value="1"/>
</dbReference>
<dbReference type="Gene3D" id="2.40.440.10">
    <property type="entry name" value="L,D-transpeptidase catalytic domain-like"/>
    <property type="match status" value="1"/>
</dbReference>
<dbReference type="Gene3D" id="1.10.101.10">
    <property type="entry name" value="PGBD-like superfamily/PGBD"/>
    <property type="match status" value="1"/>
</dbReference>
<keyword evidence="5 6" id="KW-0961">Cell wall biogenesis/degradation</keyword>
<accession>A0A542EKC2</accession>
<dbReference type="GO" id="GO:0018104">
    <property type="term" value="P:peptidoglycan-protein cross-linking"/>
    <property type="evidence" value="ECO:0007669"/>
    <property type="project" value="TreeGrafter"/>
</dbReference>
<dbReference type="PANTHER" id="PTHR30582:SF2">
    <property type="entry name" value="L,D-TRANSPEPTIDASE YCIB-RELATED"/>
    <property type="match status" value="1"/>
</dbReference>
<gene>
    <name evidence="8" type="ORF">FB459_3357</name>
</gene>
<keyword evidence="2" id="KW-0808">Transferase</keyword>
<evidence type="ECO:0000256" key="6">
    <source>
        <dbReference type="PROSITE-ProRule" id="PRU01373"/>
    </source>
</evidence>
<dbReference type="PANTHER" id="PTHR30582">
    <property type="entry name" value="L,D-TRANSPEPTIDASE"/>
    <property type="match status" value="1"/>
</dbReference>
<keyword evidence="4 6" id="KW-0573">Peptidoglycan synthesis</keyword>
<name>A0A542EKC2_9MICO</name>
<dbReference type="EMBL" id="VFMO01000001">
    <property type="protein sequence ID" value="TQJ15787.1"/>
    <property type="molecule type" value="Genomic_DNA"/>
</dbReference>
<dbReference type="GO" id="GO:0008360">
    <property type="term" value="P:regulation of cell shape"/>
    <property type="evidence" value="ECO:0007669"/>
    <property type="project" value="UniProtKB-UniRule"/>
</dbReference>
<feature type="active site" description="Nucleophile" evidence="6">
    <location>
        <position position="212"/>
    </location>
</feature>
<evidence type="ECO:0000256" key="3">
    <source>
        <dbReference type="ARBA" id="ARBA00022960"/>
    </source>
</evidence>
<dbReference type="GO" id="GO:0005576">
    <property type="term" value="C:extracellular region"/>
    <property type="evidence" value="ECO:0007669"/>
    <property type="project" value="TreeGrafter"/>
</dbReference>
<dbReference type="GO" id="GO:0071972">
    <property type="term" value="F:peptidoglycan L,D-transpeptidase activity"/>
    <property type="evidence" value="ECO:0007669"/>
    <property type="project" value="TreeGrafter"/>
</dbReference>
<protein>
    <submittedName>
        <fullName evidence="8">Lipoprotein-anchoring transpeptidase ErfK/SrfK</fullName>
    </submittedName>
</protein>
<dbReference type="SUPFAM" id="SSF47090">
    <property type="entry name" value="PGBD-like"/>
    <property type="match status" value="1"/>
</dbReference>
<dbReference type="SUPFAM" id="SSF141523">
    <property type="entry name" value="L,D-transpeptidase catalytic domain-like"/>
    <property type="match status" value="1"/>
</dbReference>
<reference evidence="8 9" key="1">
    <citation type="submission" date="2019-06" db="EMBL/GenBank/DDBJ databases">
        <title>Sequencing the genomes of 1000 actinobacteria strains.</title>
        <authorList>
            <person name="Klenk H.-P."/>
        </authorList>
    </citation>
    <scope>NUCLEOTIDE SEQUENCE [LARGE SCALE GENOMIC DNA]</scope>
    <source>
        <strain evidence="8 9">DSM 19828</strain>
    </source>
</reference>
<dbReference type="GO" id="GO:0071555">
    <property type="term" value="P:cell wall organization"/>
    <property type="evidence" value="ECO:0007669"/>
    <property type="project" value="UniProtKB-UniRule"/>
</dbReference>
<dbReference type="AlphaFoldDB" id="A0A542EKC2"/>
<keyword evidence="3 6" id="KW-0133">Cell shape</keyword>
<evidence type="ECO:0000259" key="7">
    <source>
        <dbReference type="PROSITE" id="PS52029"/>
    </source>
</evidence>
<evidence type="ECO:0000313" key="9">
    <source>
        <dbReference type="Proteomes" id="UP000320806"/>
    </source>
</evidence>
<dbReference type="Proteomes" id="UP000320806">
    <property type="component" value="Unassembled WGS sequence"/>
</dbReference>
<dbReference type="InterPro" id="IPR036365">
    <property type="entry name" value="PGBD-like_sf"/>
</dbReference>
<keyword evidence="9" id="KW-1185">Reference proteome</keyword>
<sequence>MTIDLSRRSLILGAGGGLLAGGASLATTESAEASTIIMKIGSTGARVLHYQRVLTASGYWLGTPDGSFGLLTQQATYALQKAHGRARTGYVDQALWDSGLPKVRATSRLKLDGIEVDLAKQLLMVVRGGVVQVALNTSTGNGERFRYYNGWATAITPKGTFRVFRKSTTETSTNSWVTGPLGSMYKPRFFTSSGVAIHGSTSIPPYPASHGCCRLSTAAQDHLLGSGYLGIGTDVRIY</sequence>
<dbReference type="PROSITE" id="PS51318">
    <property type="entry name" value="TAT"/>
    <property type="match status" value="1"/>
</dbReference>
<evidence type="ECO:0000313" key="8">
    <source>
        <dbReference type="EMBL" id="TQJ15787.1"/>
    </source>
</evidence>
<evidence type="ECO:0000256" key="2">
    <source>
        <dbReference type="ARBA" id="ARBA00022679"/>
    </source>
</evidence>
<organism evidence="8 9">
    <name type="scientific">Yimella lutea</name>
    <dbReference type="NCBI Taxonomy" id="587872"/>
    <lineage>
        <taxon>Bacteria</taxon>
        <taxon>Bacillati</taxon>
        <taxon>Actinomycetota</taxon>
        <taxon>Actinomycetes</taxon>
        <taxon>Micrococcales</taxon>
        <taxon>Dermacoccaceae</taxon>
        <taxon>Yimella</taxon>
    </lineage>
</organism>
<dbReference type="Pfam" id="PF01471">
    <property type="entry name" value="PG_binding_1"/>
    <property type="match status" value="1"/>
</dbReference>
<evidence type="ECO:0000256" key="4">
    <source>
        <dbReference type="ARBA" id="ARBA00022984"/>
    </source>
</evidence>
<dbReference type="UniPathway" id="UPA00219"/>
<dbReference type="InterPro" id="IPR036366">
    <property type="entry name" value="PGBDSf"/>
</dbReference>
<evidence type="ECO:0000256" key="1">
    <source>
        <dbReference type="ARBA" id="ARBA00004752"/>
    </source>
</evidence>
<evidence type="ECO:0000256" key="5">
    <source>
        <dbReference type="ARBA" id="ARBA00023316"/>
    </source>
</evidence>
<dbReference type="InterPro" id="IPR005490">
    <property type="entry name" value="LD_TPept_cat_dom"/>
</dbReference>
<comment type="caution">
    <text evidence="8">The sequence shown here is derived from an EMBL/GenBank/DDBJ whole genome shotgun (WGS) entry which is preliminary data.</text>
</comment>
<feature type="domain" description="L,D-TPase catalytic" evidence="7">
    <location>
        <begin position="112"/>
        <end position="238"/>
    </location>
</feature>
<dbReference type="PROSITE" id="PS52029">
    <property type="entry name" value="LD_TPASE"/>
    <property type="match status" value="1"/>
</dbReference>
<comment type="pathway">
    <text evidence="1 6">Cell wall biogenesis; peptidoglycan biosynthesis.</text>
</comment>
<dbReference type="GO" id="GO:0016740">
    <property type="term" value="F:transferase activity"/>
    <property type="evidence" value="ECO:0007669"/>
    <property type="project" value="UniProtKB-KW"/>
</dbReference>
<dbReference type="CDD" id="cd16913">
    <property type="entry name" value="YkuD_like"/>
    <property type="match status" value="1"/>
</dbReference>
<dbReference type="InterPro" id="IPR050979">
    <property type="entry name" value="LD-transpeptidase"/>
</dbReference>
<feature type="active site" description="Proton donor/acceptor" evidence="6">
    <location>
        <position position="198"/>
    </location>
</feature>
<dbReference type="RefSeq" id="WP_239701091.1">
    <property type="nucleotide sequence ID" value="NZ_BAABCI010000023.1"/>
</dbReference>
<keyword evidence="8" id="KW-0449">Lipoprotein</keyword>
<dbReference type="InterPro" id="IPR006311">
    <property type="entry name" value="TAT_signal"/>
</dbReference>
<dbReference type="InterPro" id="IPR002477">
    <property type="entry name" value="Peptidoglycan-bd-like"/>
</dbReference>
<dbReference type="InterPro" id="IPR038063">
    <property type="entry name" value="Transpep_catalytic_dom"/>
</dbReference>